<keyword evidence="3" id="KW-1185">Reference proteome</keyword>
<gene>
    <name evidence="2" type="ORF">PAA8504_03327</name>
</gene>
<dbReference type="EMBL" id="ONZF01000009">
    <property type="protein sequence ID" value="SPJ25476.1"/>
    <property type="molecule type" value="Genomic_DNA"/>
</dbReference>
<feature type="coiled-coil region" evidence="1">
    <location>
        <begin position="8"/>
        <end position="35"/>
    </location>
</feature>
<evidence type="ECO:0000313" key="3">
    <source>
        <dbReference type="Proteomes" id="UP000244912"/>
    </source>
</evidence>
<reference evidence="2 3" key="1">
    <citation type="submission" date="2018-03" db="EMBL/GenBank/DDBJ databases">
        <authorList>
            <person name="Keele B.F."/>
        </authorList>
    </citation>
    <scope>NUCLEOTIDE SEQUENCE [LARGE SCALE GENOMIC DNA]</scope>
    <source>
        <strain evidence="2 3">CECT 8504</strain>
    </source>
</reference>
<keyword evidence="1" id="KW-0175">Coiled coil</keyword>
<name>A0A2R8BZF3_9RHOB</name>
<dbReference type="OrthoDB" id="9968608at2"/>
<organism evidence="2 3">
    <name type="scientific">Palleronia abyssalis</name>
    <dbReference type="NCBI Taxonomy" id="1501240"/>
    <lineage>
        <taxon>Bacteria</taxon>
        <taxon>Pseudomonadati</taxon>
        <taxon>Pseudomonadota</taxon>
        <taxon>Alphaproteobacteria</taxon>
        <taxon>Rhodobacterales</taxon>
        <taxon>Roseobacteraceae</taxon>
        <taxon>Palleronia</taxon>
    </lineage>
</organism>
<evidence type="ECO:0000313" key="2">
    <source>
        <dbReference type="EMBL" id="SPJ25476.1"/>
    </source>
</evidence>
<evidence type="ECO:0000256" key="1">
    <source>
        <dbReference type="SAM" id="Coils"/>
    </source>
</evidence>
<accession>A0A2R8BZF3</accession>
<dbReference type="Proteomes" id="UP000244912">
    <property type="component" value="Unassembled WGS sequence"/>
</dbReference>
<proteinExistence type="predicted"/>
<protein>
    <submittedName>
        <fullName evidence="2">Uncharacterized protein</fullName>
    </submittedName>
</protein>
<dbReference type="RefSeq" id="WP_108895279.1">
    <property type="nucleotide sequence ID" value="NZ_ONZF01000009.1"/>
</dbReference>
<dbReference type="AlphaFoldDB" id="A0A2R8BZF3"/>
<sequence length="61" mass="6781">MTDRSSDEECKMSDLDKAKARIAELEAALADYARQYGLSKTARRLLIEDPYTDGAGTSKRP</sequence>